<proteinExistence type="predicted"/>
<evidence type="ECO:0000313" key="1">
    <source>
        <dbReference type="EMBL" id="GAA5531284.1"/>
    </source>
</evidence>
<keyword evidence="2" id="KW-1185">Reference proteome</keyword>
<protein>
    <submittedName>
        <fullName evidence="1">Uncharacterized protein</fullName>
    </submittedName>
</protein>
<dbReference type="RefSeq" id="WP_345724850.1">
    <property type="nucleotide sequence ID" value="NZ_BAABRU010000041.1"/>
</dbReference>
<dbReference type="EMBL" id="BAABRU010000041">
    <property type="protein sequence ID" value="GAA5531284.1"/>
    <property type="molecule type" value="Genomic_DNA"/>
</dbReference>
<evidence type="ECO:0000313" key="2">
    <source>
        <dbReference type="Proteomes" id="UP001428290"/>
    </source>
</evidence>
<comment type="caution">
    <text evidence="1">The sequence shown here is derived from an EMBL/GenBank/DDBJ whole genome shotgun (WGS) entry which is preliminary data.</text>
</comment>
<name>A0ABP9X7B0_9CHLR</name>
<sequence>MHGHSYVHQGTRITESSIVEAGLVLAVAVMMLYSHGLNTFADKNALLAYLDVSIAARRCQPTAGQRPLVHLRPIFPQLPDELPMLALLAHDRYVSPRFLHE</sequence>
<accession>A0ABP9X7B0</accession>
<dbReference type="Proteomes" id="UP001428290">
    <property type="component" value="Unassembled WGS sequence"/>
</dbReference>
<reference evidence="1 2" key="1">
    <citation type="submission" date="2024-02" db="EMBL/GenBank/DDBJ databases">
        <title>Herpetosiphon gulosus NBRC 112829.</title>
        <authorList>
            <person name="Ichikawa N."/>
            <person name="Katano-Makiyama Y."/>
            <person name="Hidaka K."/>
        </authorList>
    </citation>
    <scope>NUCLEOTIDE SEQUENCE [LARGE SCALE GENOMIC DNA]</scope>
    <source>
        <strain evidence="1 2">NBRC 112829</strain>
    </source>
</reference>
<organism evidence="1 2">
    <name type="scientific">Herpetosiphon gulosus</name>
    <dbReference type="NCBI Taxonomy" id="1973496"/>
    <lineage>
        <taxon>Bacteria</taxon>
        <taxon>Bacillati</taxon>
        <taxon>Chloroflexota</taxon>
        <taxon>Chloroflexia</taxon>
        <taxon>Herpetosiphonales</taxon>
        <taxon>Herpetosiphonaceae</taxon>
        <taxon>Herpetosiphon</taxon>
    </lineage>
</organism>
<gene>
    <name evidence="1" type="ORF">Hgul01_05109</name>
</gene>